<dbReference type="EMBL" id="PZKE01000009">
    <property type="protein sequence ID" value="PTE14173.1"/>
    <property type="molecule type" value="Genomic_DNA"/>
</dbReference>
<dbReference type="Proteomes" id="UP000241362">
    <property type="component" value="Unassembled WGS sequence"/>
</dbReference>
<organism evidence="2 3">
    <name type="scientific">Fuscovulum blasticum DSM 2131</name>
    <dbReference type="NCBI Taxonomy" id="1188250"/>
    <lineage>
        <taxon>Bacteria</taxon>
        <taxon>Pseudomonadati</taxon>
        <taxon>Pseudomonadota</taxon>
        <taxon>Alphaproteobacteria</taxon>
        <taxon>Rhodobacterales</taxon>
        <taxon>Paracoccaceae</taxon>
        <taxon>Pseudogemmobacter</taxon>
    </lineage>
</organism>
<keyword evidence="3" id="KW-1185">Reference proteome</keyword>
<evidence type="ECO:0008006" key="4">
    <source>
        <dbReference type="Google" id="ProtNLM"/>
    </source>
</evidence>
<accession>A0A2T4J8I5</accession>
<feature type="signal peptide" evidence="1">
    <location>
        <begin position="1"/>
        <end position="32"/>
    </location>
</feature>
<comment type="caution">
    <text evidence="2">The sequence shown here is derived from an EMBL/GenBank/DDBJ whole genome shotgun (WGS) entry which is preliminary data.</text>
</comment>
<dbReference type="AlphaFoldDB" id="A0A2T4J8I5"/>
<gene>
    <name evidence="2" type="ORF">C5F44_11115</name>
</gene>
<sequence>MGMVPHPVRARCHGAAKAALVPLLLGALPAAADTWPERKCAIFAEAWASAAPDTGPAAPSPGFRAPVEAFLARACADPRDACPTTAADLALADMLALIVVQEGMSTTFLPFACPQGDTAP</sequence>
<evidence type="ECO:0000313" key="2">
    <source>
        <dbReference type="EMBL" id="PTE14173.1"/>
    </source>
</evidence>
<keyword evidence="1" id="KW-0732">Signal</keyword>
<evidence type="ECO:0000313" key="3">
    <source>
        <dbReference type="Proteomes" id="UP000241362"/>
    </source>
</evidence>
<protein>
    <recommendedName>
        <fullName evidence="4">Rap1a immunity protein domain-containing protein</fullName>
    </recommendedName>
</protein>
<evidence type="ECO:0000256" key="1">
    <source>
        <dbReference type="SAM" id="SignalP"/>
    </source>
</evidence>
<feature type="chain" id="PRO_5015574478" description="Rap1a immunity protein domain-containing protein" evidence="1">
    <location>
        <begin position="33"/>
        <end position="120"/>
    </location>
</feature>
<proteinExistence type="predicted"/>
<reference evidence="2 3" key="1">
    <citation type="submission" date="2018-03" db="EMBL/GenBank/DDBJ databases">
        <title>Rhodobacter blasticus.</title>
        <authorList>
            <person name="Meyer T.E."/>
            <person name="Miller S."/>
            <person name="Lodha T."/>
            <person name="Gandham S."/>
            <person name="Chintalapati S."/>
            <person name="Chintalapati V.R."/>
        </authorList>
    </citation>
    <scope>NUCLEOTIDE SEQUENCE [LARGE SCALE GENOMIC DNA]</scope>
    <source>
        <strain evidence="2 3">DSM 2131</strain>
    </source>
</reference>
<name>A0A2T4J8I5_FUSBL</name>